<evidence type="ECO:0000313" key="2">
    <source>
        <dbReference type="Proteomes" id="UP000827872"/>
    </source>
</evidence>
<evidence type="ECO:0000313" key="1">
    <source>
        <dbReference type="EMBL" id="KAH8018149.1"/>
    </source>
</evidence>
<dbReference type="EMBL" id="CM037614">
    <property type="protein sequence ID" value="KAH8018149.1"/>
    <property type="molecule type" value="Genomic_DNA"/>
</dbReference>
<name>A0ACB8GG55_9SAUR</name>
<protein>
    <submittedName>
        <fullName evidence="1">Uncharacterized protein</fullName>
    </submittedName>
</protein>
<comment type="caution">
    <text evidence="1">The sequence shown here is derived from an EMBL/GenBank/DDBJ whole genome shotgun (WGS) entry which is preliminary data.</text>
</comment>
<organism evidence="1 2">
    <name type="scientific">Sphaerodactylus townsendi</name>
    <dbReference type="NCBI Taxonomy" id="933632"/>
    <lineage>
        <taxon>Eukaryota</taxon>
        <taxon>Metazoa</taxon>
        <taxon>Chordata</taxon>
        <taxon>Craniata</taxon>
        <taxon>Vertebrata</taxon>
        <taxon>Euteleostomi</taxon>
        <taxon>Lepidosauria</taxon>
        <taxon>Squamata</taxon>
        <taxon>Bifurcata</taxon>
        <taxon>Gekkota</taxon>
        <taxon>Sphaerodactylidae</taxon>
        <taxon>Sphaerodactylus</taxon>
    </lineage>
</organism>
<reference evidence="1" key="1">
    <citation type="submission" date="2021-08" db="EMBL/GenBank/DDBJ databases">
        <title>The first chromosome-level gecko genome reveals the dynamic sex chromosomes of Neotropical dwarf geckos (Sphaerodactylidae: Sphaerodactylus).</title>
        <authorList>
            <person name="Pinto B.J."/>
            <person name="Keating S.E."/>
            <person name="Gamble T."/>
        </authorList>
    </citation>
    <scope>NUCLEOTIDE SEQUENCE</scope>
    <source>
        <strain evidence="1">TG3544</strain>
    </source>
</reference>
<gene>
    <name evidence="1" type="ORF">K3G42_033728</name>
</gene>
<keyword evidence="2" id="KW-1185">Reference proteome</keyword>
<accession>A0ACB8GG55</accession>
<dbReference type="Proteomes" id="UP000827872">
    <property type="component" value="Linkage Group LG01"/>
</dbReference>
<sequence length="186" mass="20192">MSRFNSSTNPRSLAGMLTVIQQIIQFPHAAGKYANLKPRKATGQVSTKDAPATQRNPPVALGHYLRFIVHKAPGGFLFTEQDLLLAQHIFHSPASSSDSGCGTLRKPSLRGKPASEARLRLSPSSVRQNRQITTRGRRREETSPEASSELKGTAGAWKTLKDRAAGDKKYAKGNDESGLPAYELPA</sequence>
<proteinExistence type="predicted"/>